<dbReference type="InterPro" id="IPR000600">
    <property type="entry name" value="ROK"/>
</dbReference>
<dbReference type="EMBL" id="CAKLDM010000002">
    <property type="protein sequence ID" value="CAH0538535.1"/>
    <property type="molecule type" value="Genomic_DNA"/>
</dbReference>
<dbReference type="SUPFAM" id="SSF53067">
    <property type="entry name" value="Actin-like ATPase domain"/>
    <property type="match status" value="1"/>
</dbReference>
<keyword evidence="1" id="KW-0808">Transferase</keyword>
<dbReference type="GO" id="GO:0047700">
    <property type="term" value="F:beta-glucoside kinase activity"/>
    <property type="evidence" value="ECO:0007669"/>
    <property type="project" value="UniProtKB-EC"/>
</dbReference>
<keyword evidence="1" id="KW-0418">Kinase</keyword>
<organism evidence="1 2">
    <name type="scientific">Vibrio marisflavi CECT 7928</name>
    <dbReference type="NCBI Taxonomy" id="634439"/>
    <lineage>
        <taxon>Bacteria</taxon>
        <taxon>Pseudomonadati</taxon>
        <taxon>Pseudomonadota</taxon>
        <taxon>Gammaproteobacteria</taxon>
        <taxon>Vibrionales</taxon>
        <taxon>Vibrionaceae</taxon>
        <taxon>Vibrio</taxon>
    </lineage>
</organism>
<dbReference type="InterPro" id="IPR043129">
    <property type="entry name" value="ATPase_NBD"/>
</dbReference>
<dbReference type="RefSeq" id="WP_237360819.1">
    <property type="nucleotide sequence ID" value="NZ_CAKLDM010000002.1"/>
</dbReference>
<gene>
    <name evidence="1" type="primary">bglK</name>
    <name evidence="1" type="ORF">VMF7928_01456</name>
</gene>
<keyword evidence="2" id="KW-1185">Reference proteome</keyword>
<dbReference type="CDD" id="cd24068">
    <property type="entry name" value="ASKHA_NBD_ROK_FnNanK-like"/>
    <property type="match status" value="1"/>
</dbReference>
<comment type="caution">
    <text evidence="1">The sequence shown here is derived from an EMBL/GenBank/DDBJ whole genome shotgun (WGS) entry which is preliminary data.</text>
</comment>
<evidence type="ECO:0000313" key="1">
    <source>
        <dbReference type="EMBL" id="CAH0538535.1"/>
    </source>
</evidence>
<dbReference type="Pfam" id="PF00480">
    <property type="entry name" value="ROK"/>
    <property type="match status" value="1"/>
</dbReference>
<name>A0ABM9A2J3_9VIBR</name>
<dbReference type="PANTHER" id="PTHR18964">
    <property type="entry name" value="ROK (REPRESSOR, ORF, KINASE) FAMILY"/>
    <property type="match status" value="1"/>
</dbReference>
<dbReference type="PANTHER" id="PTHR18964:SF165">
    <property type="entry name" value="BETA-GLUCOSIDE KINASE"/>
    <property type="match status" value="1"/>
</dbReference>
<evidence type="ECO:0000313" key="2">
    <source>
        <dbReference type="Proteomes" id="UP000838748"/>
    </source>
</evidence>
<reference evidence="1" key="1">
    <citation type="submission" date="2021-11" db="EMBL/GenBank/DDBJ databases">
        <authorList>
            <person name="Rodrigo-Torres L."/>
            <person name="Arahal R. D."/>
            <person name="Lucena T."/>
        </authorList>
    </citation>
    <scope>NUCLEOTIDE SEQUENCE</scope>
    <source>
        <strain evidence="1">CECT 7928</strain>
    </source>
</reference>
<sequence length="323" mass="35662">MEKYFLAYDIGGTDIKYAVLNRHGHLIEKHKVATPSTGTEIVEQLVEIKQSLENNYPFEGAAFSVPGMVAPVEGFLQTGGAIADFYGFPFREVLGAKLQMPVEVENDVNCVALAEKWLGKAKNCQNFLCVTIGTGVGGAVYANDQLVRGHANMAGEFGYMLTNACHNSQNQPTTLSFTGSIREGLRRQYIQRKQTLSIEDISGKDIYSFAEKGDEIAKQVIECFYKNIAVGLYNLIFILNPEKIIIGGAISTRQEIYASIKNHIQRLIDSEGSIRGHQVDSLVNIESAQFGNDAGLIGAVYHFLNMTKSRTDSTEKPEYEKTN</sequence>
<protein>
    <submittedName>
        <fullName evidence="1">Beta-glucoside kinase</fullName>
        <ecNumber evidence="1">2.7.1.85</ecNumber>
    </submittedName>
</protein>
<dbReference type="EC" id="2.7.1.85" evidence="1"/>
<accession>A0ABM9A2J3</accession>
<proteinExistence type="predicted"/>
<dbReference type="Gene3D" id="3.30.420.40">
    <property type="match status" value="2"/>
</dbReference>
<dbReference type="Proteomes" id="UP000838748">
    <property type="component" value="Unassembled WGS sequence"/>
</dbReference>